<dbReference type="EMBL" id="DXCN01000048">
    <property type="protein sequence ID" value="HIY95251.1"/>
    <property type="molecule type" value="Genomic_DNA"/>
</dbReference>
<dbReference type="Gene3D" id="1.10.3470.10">
    <property type="entry name" value="ABC transporter involved in vitamin B12 uptake, BtuC"/>
    <property type="match status" value="1"/>
</dbReference>
<feature type="transmembrane region" description="Helical" evidence="7">
    <location>
        <begin position="62"/>
        <end position="87"/>
    </location>
</feature>
<dbReference type="AlphaFoldDB" id="A0A9D2CR65"/>
<feature type="transmembrane region" description="Helical" evidence="7">
    <location>
        <begin position="204"/>
        <end position="221"/>
    </location>
</feature>
<comment type="subcellular location">
    <subcellularLocation>
        <location evidence="6">Cell membrane</location>
        <topology evidence="6">Multi-pass membrane protein</topology>
    </subcellularLocation>
    <subcellularLocation>
        <location evidence="1">Membrane</location>
        <topology evidence="1">Multi-pass membrane protein</topology>
    </subcellularLocation>
</comment>
<evidence type="ECO:0000256" key="3">
    <source>
        <dbReference type="ARBA" id="ARBA00022692"/>
    </source>
</evidence>
<feature type="transmembrane region" description="Helical" evidence="7">
    <location>
        <begin position="99"/>
        <end position="121"/>
    </location>
</feature>
<keyword evidence="3 6" id="KW-0812">Transmembrane</keyword>
<feature type="transmembrane region" description="Helical" evidence="7">
    <location>
        <begin position="255"/>
        <end position="275"/>
    </location>
</feature>
<dbReference type="Pfam" id="PF00950">
    <property type="entry name" value="ABC-3"/>
    <property type="match status" value="1"/>
</dbReference>
<dbReference type="PANTHER" id="PTHR30477:SF13">
    <property type="entry name" value="IRON TRANSPORT SYSTEM MEMBRANE PROTEIN HI_0360-RELATED"/>
    <property type="match status" value="1"/>
</dbReference>
<gene>
    <name evidence="8" type="ORF">H9821_06265</name>
</gene>
<feature type="transmembrane region" description="Helical" evidence="7">
    <location>
        <begin position="141"/>
        <end position="158"/>
    </location>
</feature>
<proteinExistence type="inferred from homology"/>
<feature type="transmembrane region" description="Helical" evidence="7">
    <location>
        <begin position="18"/>
        <end position="42"/>
    </location>
</feature>
<dbReference type="InterPro" id="IPR022392">
    <property type="entry name" value="Anch_rpt-typ_ABC_trnsprt_perm"/>
</dbReference>
<dbReference type="PANTHER" id="PTHR30477">
    <property type="entry name" value="ABC-TRANSPORTER METAL-BINDING PROTEIN"/>
    <property type="match status" value="1"/>
</dbReference>
<evidence type="ECO:0000256" key="4">
    <source>
        <dbReference type="ARBA" id="ARBA00022989"/>
    </source>
</evidence>
<comment type="caution">
    <text evidence="8">The sequence shown here is derived from an EMBL/GenBank/DDBJ whole genome shotgun (WGS) entry which is preliminary data.</text>
</comment>
<reference evidence="8" key="1">
    <citation type="journal article" date="2021" name="PeerJ">
        <title>Extensive microbial diversity within the chicken gut microbiome revealed by metagenomics and culture.</title>
        <authorList>
            <person name="Gilroy R."/>
            <person name="Ravi A."/>
            <person name="Getino M."/>
            <person name="Pursley I."/>
            <person name="Horton D.L."/>
            <person name="Alikhan N.F."/>
            <person name="Baker D."/>
            <person name="Gharbi K."/>
            <person name="Hall N."/>
            <person name="Watson M."/>
            <person name="Adriaenssens E.M."/>
            <person name="Foster-Nyarko E."/>
            <person name="Jarju S."/>
            <person name="Secka A."/>
            <person name="Antonio M."/>
            <person name="Oren A."/>
            <person name="Chaudhuri R.R."/>
            <person name="La Ragione R."/>
            <person name="Hildebrand F."/>
            <person name="Pallen M.J."/>
        </authorList>
    </citation>
    <scope>NUCLEOTIDE SEQUENCE</scope>
    <source>
        <strain evidence="8">ChiHjej12B11-9195</strain>
    </source>
</reference>
<dbReference type="NCBIfam" id="TIGR03770">
    <property type="entry name" value="anch_rpt_perm"/>
    <property type="match status" value="1"/>
</dbReference>
<feature type="transmembrane region" description="Helical" evidence="7">
    <location>
        <begin position="179"/>
        <end position="198"/>
    </location>
</feature>
<keyword evidence="4 7" id="KW-1133">Transmembrane helix</keyword>
<dbReference type="Proteomes" id="UP000824134">
    <property type="component" value="Unassembled WGS sequence"/>
</dbReference>
<evidence type="ECO:0000256" key="1">
    <source>
        <dbReference type="ARBA" id="ARBA00004141"/>
    </source>
</evidence>
<reference evidence="8" key="2">
    <citation type="submission" date="2021-04" db="EMBL/GenBank/DDBJ databases">
        <authorList>
            <person name="Gilroy R."/>
        </authorList>
    </citation>
    <scope>NUCLEOTIDE SEQUENCE</scope>
    <source>
        <strain evidence="8">ChiHjej12B11-9195</strain>
    </source>
</reference>
<dbReference type="GO" id="GO:0010043">
    <property type="term" value="P:response to zinc ion"/>
    <property type="evidence" value="ECO:0007669"/>
    <property type="project" value="TreeGrafter"/>
</dbReference>
<name>A0A9D2CR65_9MICC</name>
<dbReference type="InterPro" id="IPR037294">
    <property type="entry name" value="ABC_BtuC-like"/>
</dbReference>
<evidence type="ECO:0000256" key="7">
    <source>
        <dbReference type="SAM" id="Phobius"/>
    </source>
</evidence>
<evidence type="ECO:0000256" key="6">
    <source>
        <dbReference type="RuleBase" id="RU003943"/>
    </source>
</evidence>
<feature type="transmembrane region" description="Helical" evidence="7">
    <location>
        <begin position="228"/>
        <end position="249"/>
    </location>
</feature>
<organism evidence="8 9">
    <name type="scientific">Candidatus Rothia avicola</name>
    <dbReference type="NCBI Taxonomy" id="2840478"/>
    <lineage>
        <taxon>Bacteria</taxon>
        <taxon>Bacillati</taxon>
        <taxon>Actinomycetota</taxon>
        <taxon>Actinomycetes</taxon>
        <taxon>Micrococcales</taxon>
        <taxon>Micrococcaceae</taxon>
        <taxon>Rothia</taxon>
    </lineage>
</organism>
<evidence type="ECO:0000256" key="5">
    <source>
        <dbReference type="ARBA" id="ARBA00023136"/>
    </source>
</evidence>
<sequence>MITPYEFIQDLFNPNLAFLARALAAVVLASLITGLVGCHVVMRGMVFIGDAVAHSVFPGLAVAFVVGGSLVVGGLVAGVVTAILVAIFSQNQKLKEDSVIGIFFAGSFALGITIISLAPGYSGSVQDFLFGSIVGISGADVAQAAAIAAVLVLVLGLFHKEIVAVSLDKESAKAAGLPVLALDILLYVVVTVSVVISLQTLGNVLVLALLVVPAASARLLCSTLGRMMVFAPAFGAVTSTVGLYLSWAFNLPTGGVIVLTMIAGFLLCWAASRVLHGRFPLKSAPSR</sequence>
<dbReference type="GO" id="GO:0043190">
    <property type="term" value="C:ATP-binding cassette (ABC) transporter complex"/>
    <property type="evidence" value="ECO:0007669"/>
    <property type="project" value="InterPro"/>
</dbReference>
<evidence type="ECO:0000313" key="9">
    <source>
        <dbReference type="Proteomes" id="UP000824134"/>
    </source>
</evidence>
<dbReference type="InterPro" id="IPR001626">
    <property type="entry name" value="ABC_TroCD"/>
</dbReference>
<accession>A0A9D2CR65</accession>
<keyword evidence="6" id="KW-0813">Transport</keyword>
<protein>
    <submittedName>
        <fullName evidence="8">Anchored repeat-type ABC transporter permease subunit</fullName>
    </submittedName>
</protein>
<comment type="similarity">
    <text evidence="2 6">Belongs to the ABC-3 integral membrane protein family.</text>
</comment>
<keyword evidence="5 7" id="KW-0472">Membrane</keyword>
<dbReference type="GO" id="GO:0055085">
    <property type="term" value="P:transmembrane transport"/>
    <property type="evidence" value="ECO:0007669"/>
    <property type="project" value="InterPro"/>
</dbReference>
<evidence type="ECO:0000256" key="2">
    <source>
        <dbReference type="ARBA" id="ARBA00008034"/>
    </source>
</evidence>
<dbReference type="SUPFAM" id="SSF81345">
    <property type="entry name" value="ABC transporter involved in vitamin B12 uptake, BtuC"/>
    <property type="match status" value="1"/>
</dbReference>
<evidence type="ECO:0000313" key="8">
    <source>
        <dbReference type="EMBL" id="HIY95251.1"/>
    </source>
</evidence>